<gene>
    <name evidence="2" type="ORF">C7H19_10685</name>
</gene>
<dbReference type="Pfam" id="PF09651">
    <property type="entry name" value="Cas_APE2256"/>
    <property type="match status" value="1"/>
</dbReference>
<proteinExistence type="predicted"/>
<reference evidence="2 3" key="2">
    <citation type="submission" date="2018-03" db="EMBL/GenBank/DDBJ databases">
        <authorList>
            <person name="Keele B.F."/>
        </authorList>
    </citation>
    <scope>NUCLEOTIDE SEQUENCE [LARGE SCALE GENOMIC DNA]</scope>
    <source>
        <strain evidence="2 3">CCALA 016</strain>
    </source>
</reference>
<dbReference type="Gene3D" id="3.40.50.10770">
    <property type="entry name" value="Hypothetical protein VC1899 like domain (Restriction endonuclease-like)"/>
    <property type="match status" value="1"/>
</dbReference>
<dbReference type="Proteomes" id="UP000239001">
    <property type="component" value="Unassembled WGS sequence"/>
</dbReference>
<dbReference type="Gene3D" id="1.10.196.30">
    <property type="match status" value="1"/>
</dbReference>
<accession>A0A2T1LYE8</accession>
<comment type="caution">
    <text evidence="2">The sequence shown here is derived from an EMBL/GenBank/DDBJ whole genome shotgun (WGS) entry which is preliminary data.</text>
</comment>
<dbReference type="EMBL" id="PXOH01000009">
    <property type="protein sequence ID" value="PSF37384.1"/>
    <property type="molecule type" value="Genomic_DNA"/>
</dbReference>
<dbReference type="OrthoDB" id="9772362at2"/>
<dbReference type="CDD" id="cd09742">
    <property type="entry name" value="Csm6_III-A"/>
    <property type="match status" value="1"/>
</dbReference>
<sequence length="387" mass="44512">MPRLVITTVGTSLLTNQINQRRDPNNWSSRLREMANVTQSTINQHHQDVNDIIQKLKKRAEDKLDNGSTLDIREASAELNGIYGLYDDQLEQGKQDIHWLITTDTAQGQVAAEIVKDFLQKKNFSVDIYQPKNLSTASTQQFTQGIDDLLQWIDEIIRGYKDSGYTICFNLVGGFKALQGYANTIGMFYQAHEMIYIFESNLEVIKIPRLPIQVDKSVIKPVQFAMMAANVGIDINLSELKNVPETLLFIVDKEVTLSNWGRLTWNSCKQEFLTGELLNFPYLIYENSFLNDFKRNNVNSLRKLELQEVLAEVSGSMVKFKGDSTRFSPQLHFTRYEGQQKCEGGLKKNQLDHFYIKNTGWRVSCLTKDNKLHLRHYGEHDYVNNNP</sequence>
<reference evidence="2 3" key="1">
    <citation type="submission" date="2018-03" db="EMBL/GenBank/DDBJ databases">
        <title>The ancient ancestry and fast evolution of plastids.</title>
        <authorList>
            <person name="Moore K.R."/>
            <person name="Magnabosco C."/>
            <person name="Momper L."/>
            <person name="Gold D.A."/>
            <person name="Bosak T."/>
            <person name="Fournier G.P."/>
        </authorList>
    </citation>
    <scope>NUCLEOTIDE SEQUENCE [LARGE SCALE GENOMIC DNA]</scope>
    <source>
        <strain evidence="2 3">CCALA 016</strain>
    </source>
</reference>
<dbReference type="InterPro" id="IPR013442">
    <property type="entry name" value="SSO1393-like"/>
</dbReference>
<dbReference type="NCBIfam" id="TIGR02619">
    <property type="entry name" value="putative CRISPR-associated protein, APE2256 family"/>
    <property type="match status" value="1"/>
</dbReference>
<feature type="domain" description="CRISPR system ring nuclease SSO1393-like" evidence="1">
    <location>
        <begin position="74"/>
        <end position="210"/>
    </location>
</feature>
<evidence type="ECO:0000313" key="2">
    <source>
        <dbReference type="EMBL" id="PSF37384.1"/>
    </source>
</evidence>
<protein>
    <submittedName>
        <fullName evidence="2">CRISPR-associated protein</fullName>
    </submittedName>
</protein>
<evidence type="ECO:0000259" key="1">
    <source>
        <dbReference type="Pfam" id="PF09651"/>
    </source>
</evidence>
<name>A0A2T1LYE8_9CHRO</name>
<dbReference type="RefSeq" id="WP_106456866.1">
    <property type="nucleotide sequence ID" value="NZ_PXOH01000009.1"/>
</dbReference>
<keyword evidence="3" id="KW-1185">Reference proteome</keyword>
<evidence type="ECO:0000313" key="3">
    <source>
        <dbReference type="Proteomes" id="UP000239001"/>
    </source>
</evidence>
<organism evidence="2 3">
    <name type="scientific">Aphanothece hegewaldii CCALA 016</name>
    <dbReference type="NCBI Taxonomy" id="2107694"/>
    <lineage>
        <taxon>Bacteria</taxon>
        <taxon>Bacillati</taxon>
        <taxon>Cyanobacteriota</taxon>
        <taxon>Cyanophyceae</taxon>
        <taxon>Oscillatoriophycideae</taxon>
        <taxon>Chroococcales</taxon>
        <taxon>Aphanothecaceae</taxon>
        <taxon>Aphanothece</taxon>
    </lineage>
</organism>
<dbReference type="AlphaFoldDB" id="A0A2T1LYE8"/>